<name>K2S3J7_MACPH</name>
<sequence>MIPKPIPRRNRLSRVEHGFPEALKPGLHLYSGNYYIEIIRLRHPTNLAVKFGPNDSLMPECLALSKLTTGVHVRYVCTGGGTPGAPIQPHRRGDAQAGGVDPVVQDVCIVEYDGLALSALAVCHGAYQSGRGVYGQPRDGLLRRHQARLEQRGPRDEGVGTG</sequence>
<accession>K2S3J7</accession>
<comment type="caution">
    <text evidence="1">The sequence shown here is derived from an EMBL/GenBank/DDBJ whole genome shotgun (WGS) entry which is preliminary data.</text>
</comment>
<gene>
    <name evidence="1" type="ORF">MPH_01161</name>
</gene>
<dbReference type="HOGENOM" id="CLU_1635715_0_0_1"/>
<dbReference type="InParanoid" id="K2S3J7"/>
<dbReference type="AlphaFoldDB" id="K2S3J7"/>
<proteinExistence type="predicted"/>
<evidence type="ECO:0000313" key="2">
    <source>
        <dbReference type="Proteomes" id="UP000007129"/>
    </source>
</evidence>
<evidence type="ECO:0000313" key="1">
    <source>
        <dbReference type="EMBL" id="EKG21503.1"/>
    </source>
</evidence>
<organism evidence="1 2">
    <name type="scientific">Macrophomina phaseolina (strain MS6)</name>
    <name type="common">Charcoal rot fungus</name>
    <dbReference type="NCBI Taxonomy" id="1126212"/>
    <lineage>
        <taxon>Eukaryota</taxon>
        <taxon>Fungi</taxon>
        <taxon>Dikarya</taxon>
        <taxon>Ascomycota</taxon>
        <taxon>Pezizomycotina</taxon>
        <taxon>Dothideomycetes</taxon>
        <taxon>Dothideomycetes incertae sedis</taxon>
        <taxon>Botryosphaeriales</taxon>
        <taxon>Botryosphaeriaceae</taxon>
        <taxon>Macrophomina</taxon>
    </lineage>
</organism>
<dbReference type="VEuPathDB" id="FungiDB:MPH_01161"/>
<dbReference type="EMBL" id="AHHD01000048">
    <property type="protein sequence ID" value="EKG21503.1"/>
    <property type="molecule type" value="Genomic_DNA"/>
</dbReference>
<dbReference type="Proteomes" id="UP000007129">
    <property type="component" value="Unassembled WGS sequence"/>
</dbReference>
<protein>
    <submittedName>
        <fullName evidence="1">Uncharacterized protein</fullName>
    </submittedName>
</protein>
<reference evidence="1 2" key="1">
    <citation type="journal article" date="2012" name="BMC Genomics">
        <title>Tools to kill: Genome of one of the most destructive plant pathogenic fungi Macrophomina phaseolina.</title>
        <authorList>
            <person name="Islam M.S."/>
            <person name="Haque M.S."/>
            <person name="Islam M.M."/>
            <person name="Emdad E.M."/>
            <person name="Halim A."/>
            <person name="Hossen Q.M.M."/>
            <person name="Hossain M.Z."/>
            <person name="Ahmed B."/>
            <person name="Rahim S."/>
            <person name="Rahman M.S."/>
            <person name="Alam M.M."/>
            <person name="Hou S."/>
            <person name="Wan X."/>
            <person name="Saito J.A."/>
            <person name="Alam M."/>
        </authorList>
    </citation>
    <scope>NUCLEOTIDE SEQUENCE [LARGE SCALE GENOMIC DNA]</scope>
    <source>
        <strain evidence="1 2">MS6</strain>
    </source>
</reference>